<evidence type="ECO:0000259" key="10">
    <source>
        <dbReference type="PROSITE" id="PS51669"/>
    </source>
</evidence>
<dbReference type="PROSITE" id="PS51318">
    <property type="entry name" value="TAT"/>
    <property type="match status" value="1"/>
</dbReference>
<dbReference type="InterPro" id="IPR009010">
    <property type="entry name" value="Asp_de-COase-like_dom_sf"/>
</dbReference>
<evidence type="ECO:0000256" key="3">
    <source>
        <dbReference type="ARBA" id="ARBA00022505"/>
    </source>
</evidence>
<sequence length="957" mass="106564">MGQATMTRRSFAKVSALVASGAALGATIDVGNLVAAEAKVTSSGTRKVKTLCRACVARCAVIATVENGRVVKLEGNTEDGTTHGGLCAKGLSGIQALYNPNRNKYPMRRVGERGGNEWERITWEQAIDEIAQKLWESKKQYGPESIFMSTGGGGNPQFWSVNRFAAAIQSPNTFEPGCAQCYLPRMVSYKLMYGGDFMTGNCSMADSNCFEMYNPEVDIDAVVIWAAQPAADTPPGGGRVMADRRAAGCKTVVVDPRFTVDAARADVWLPIRAGSDVAMQLCWVKYMIEKRGYDADFCLKWTNLPYLVDPKTGIPVRAVDLGLVSKEENDAQMAATATDTLTGHATAKSNDNPALGYCGIPYFVIWDKKTGGPVAVPYPKSEEELNRFFDEETEAELFNDEGYTIDGVSGYKTAFQLTYERSREWTLEKTAEVTWCDAADIEAAIDIFCEAKTAGIVGGVATDQNPQSGQASAGYALLSLLNGDVEKPGALLQRFPKPAMADELGGMYGLVSADMERNRLGFSEHRGIGQWAMSVIPYVWDAIETGKPYKPRIWLERSGNKLQNLAETERCYNLLPQLDLIVHMYMYPTSFTIEAADYVLPILEWLESNQPIQILNKVFARQECTHLFETRNEAMIWSDLTKRMMELGDEDCREAIYDTKGMVAAAGGIPMPLTDTDERNAHVAGLGMTWDEFCDKAPYEFCSWEDWHTYYYYKQTDACGYLTGFGTASGKCEPYSEGYITLGLSASPWAMHPEVFVDNPVENPNAANSLVKYGYDPLPYYEEPEESPLTDTEYPLVMSNGRLPMYHHGTLRNVPYLREIYPVPEVWVYPDDAEKYGVKDGQWAWIRSRRAEIRGKVRVTKGVRPGEVYMERFWLPEFLDQEGKRDQSWCSVTVNRLSKSTGRLSDVNGTYTLRAYQVAIAPAESGPEGAWTEPEDFEPWMPQYSEPTEVIQTCVTL</sequence>
<dbReference type="Gene3D" id="3.40.50.740">
    <property type="match status" value="1"/>
</dbReference>
<dbReference type="InterPro" id="IPR050612">
    <property type="entry name" value="Prok_Mopterin_Oxidored"/>
</dbReference>
<evidence type="ECO:0000256" key="5">
    <source>
        <dbReference type="ARBA" id="ARBA00022729"/>
    </source>
</evidence>
<evidence type="ECO:0000313" key="12">
    <source>
        <dbReference type="Proteomes" id="UP000293345"/>
    </source>
</evidence>
<protein>
    <submittedName>
        <fullName evidence="11">Molybdopterin dinucleotide-binding protein</fullName>
    </submittedName>
</protein>
<dbReference type="InterPro" id="IPR006311">
    <property type="entry name" value="TAT_signal"/>
</dbReference>
<dbReference type="Pfam" id="PF00384">
    <property type="entry name" value="Molybdopterin"/>
    <property type="match status" value="1"/>
</dbReference>
<dbReference type="PANTHER" id="PTHR43742">
    <property type="entry name" value="TRIMETHYLAMINE-N-OXIDE REDUCTASE"/>
    <property type="match status" value="1"/>
</dbReference>
<dbReference type="EMBL" id="SDPW01000001">
    <property type="protein sequence ID" value="RXZ53299.1"/>
    <property type="molecule type" value="Genomic_DNA"/>
</dbReference>
<evidence type="ECO:0000256" key="7">
    <source>
        <dbReference type="ARBA" id="ARBA00023004"/>
    </source>
</evidence>
<evidence type="ECO:0000256" key="8">
    <source>
        <dbReference type="ARBA" id="ARBA00023014"/>
    </source>
</evidence>
<dbReference type="InterPro" id="IPR006963">
    <property type="entry name" value="Mopterin_OxRdtase_4Fe-4S_dom"/>
</dbReference>
<evidence type="ECO:0000256" key="9">
    <source>
        <dbReference type="SAM" id="SignalP"/>
    </source>
</evidence>
<dbReference type="Gene3D" id="2.40.40.20">
    <property type="match status" value="1"/>
</dbReference>
<keyword evidence="2" id="KW-0004">4Fe-4S</keyword>
<comment type="similarity">
    <text evidence="1">Belongs to the prokaryotic molybdopterin-containing oxidoreductase family.</text>
</comment>
<feature type="chain" id="PRO_5038852896" evidence="9">
    <location>
        <begin position="26"/>
        <end position="957"/>
    </location>
</feature>
<feature type="signal peptide" evidence="9">
    <location>
        <begin position="1"/>
        <end position="25"/>
    </location>
</feature>
<keyword evidence="12" id="KW-1185">Reference proteome</keyword>
<dbReference type="AlphaFoldDB" id="A0A4Q2JWC5"/>
<dbReference type="Pfam" id="PF01568">
    <property type="entry name" value="Molydop_binding"/>
    <property type="match status" value="1"/>
</dbReference>
<dbReference type="InterPro" id="IPR006656">
    <property type="entry name" value="Mopterin_OxRdtase"/>
</dbReference>
<dbReference type="PROSITE" id="PS51669">
    <property type="entry name" value="4FE4S_MOW_BIS_MGD"/>
    <property type="match status" value="1"/>
</dbReference>
<gene>
    <name evidence="11" type="ORF">ET524_01390</name>
</gene>
<dbReference type="GO" id="GO:0046872">
    <property type="term" value="F:metal ion binding"/>
    <property type="evidence" value="ECO:0007669"/>
    <property type="project" value="UniProtKB-KW"/>
</dbReference>
<dbReference type="PANTHER" id="PTHR43742:SF9">
    <property type="entry name" value="TETRATHIONATE REDUCTASE SUBUNIT A"/>
    <property type="match status" value="1"/>
</dbReference>
<name>A0A4Q2JWC5_9ACTN</name>
<comment type="caution">
    <text evidence="11">The sequence shown here is derived from an EMBL/GenBank/DDBJ whole genome shotgun (WGS) entry which is preliminary data.</text>
</comment>
<dbReference type="Gene3D" id="2.20.25.90">
    <property type="entry name" value="ADC-like domains"/>
    <property type="match status" value="1"/>
</dbReference>
<evidence type="ECO:0000256" key="6">
    <source>
        <dbReference type="ARBA" id="ARBA00023002"/>
    </source>
</evidence>
<dbReference type="Gene3D" id="3.40.228.10">
    <property type="entry name" value="Dimethylsulfoxide Reductase, domain 2"/>
    <property type="match status" value="1"/>
</dbReference>
<dbReference type="Proteomes" id="UP000293345">
    <property type="component" value="Unassembled WGS sequence"/>
</dbReference>
<keyword evidence="7" id="KW-0408">Iron</keyword>
<dbReference type="Gene3D" id="3.40.50.12440">
    <property type="match status" value="1"/>
</dbReference>
<dbReference type="GO" id="GO:0043546">
    <property type="term" value="F:molybdopterin cofactor binding"/>
    <property type="evidence" value="ECO:0007669"/>
    <property type="project" value="InterPro"/>
</dbReference>
<organism evidence="11 12">
    <name type="scientific">Senegalimassilia faecalis</name>
    <dbReference type="NCBI Taxonomy" id="2509433"/>
    <lineage>
        <taxon>Bacteria</taxon>
        <taxon>Bacillati</taxon>
        <taxon>Actinomycetota</taxon>
        <taxon>Coriobacteriia</taxon>
        <taxon>Coriobacteriales</taxon>
        <taxon>Coriobacteriaceae</taxon>
        <taxon>Senegalimassilia</taxon>
    </lineage>
</organism>
<evidence type="ECO:0000256" key="2">
    <source>
        <dbReference type="ARBA" id="ARBA00022485"/>
    </source>
</evidence>
<dbReference type="RefSeq" id="WP_129423029.1">
    <property type="nucleotide sequence ID" value="NZ_SDPW01000001.1"/>
</dbReference>
<evidence type="ECO:0000313" key="11">
    <source>
        <dbReference type="EMBL" id="RXZ53299.1"/>
    </source>
</evidence>
<dbReference type="SUPFAM" id="SSF53706">
    <property type="entry name" value="Formate dehydrogenase/DMSO reductase, domains 1-3"/>
    <property type="match status" value="1"/>
</dbReference>
<reference evidence="11 12" key="1">
    <citation type="submission" date="2019-01" db="EMBL/GenBank/DDBJ databases">
        <title>Senegalimassilia sp. nov. KGMB04484 isolated human feces.</title>
        <authorList>
            <person name="Han K.-I."/>
            <person name="Kim J.-S."/>
            <person name="Lee K.C."/>
            <person name="Suh M.K."/>
            <person name="Eom M.K."/>
            <person name="Lee J.H."/>
            <person name="Park S.-H."/>
            <person name="Kang S.W."/>
            <person name="Park J.-E."/>
            <person name="Oh B.S."/>
            <person name="Yu S.Y."/>
            <person name="Choi S.-H."/>
            <person name="Lee D.H."/>
            <person name="Yoon H."/>
            <person name="Kim B.-Y."/>
            <person name="Lee J.H."/>
            <person name="Lee J.-S."/>
        </authorList>
    </citation>
    <scope>NUCLEOTIDE SEQUENCE [LARGE SCALE GENOMIC DNA]</scope>
    <source>
        <strain evidence="11 12">KGMB04484</strain>
    </source>
</reference>
<dbReference type="SMART" id="SM00926">
    <property type="entry name" value="Molybdop_Fe4S4"/>
    <property type="match status" value="1"/>
</dbReference>
<keyword evidence="3" id="KW-0500">Molybdenum</keyword>
<accession>A0A4Q2JWC5</accession>
<dbReference type="SUPFAM" id="SSF50692">
    <property type="entry name" value="ADC-like"/>
    <property type="match status" value="1"/>
</dbReference>
<dbReference type="Pfam" id="PF04879">
    <property type="entry name" value="Molybdop_Fe4S4"/>
    <property type="match status" value="1"/>
</dbReference>
<dbReference type="GO" id="GO:0051539">
    <property type="term" value="F:4 iron, 4 sulfur cluster binding"/>
    <property type="evidence" value="ECO:0007669"/>
    <property type="project" value="UniProtKB-KW"/>
</dbReference>
<evidence type="ECO:0000256" key="4">
    <source>
        <dbReference type="ARBA" id="ARBA00022723"/>
    </source>
</evidence>
<keyword evidence="4" id="KW-0479">Metal-binding</keyword>
<keyword evidence="5 9" id="KW-0732">Signal</keyword>
<keyword evidence="6" id="KW-0560">Oxidoreductase</keyword>
<dbReference type="CDD" id="cd00508">
    <property type="entry name" value="MopB_CT_Fdh-Nap-like"/>
    <property type="match status" value="1"/>
</dbReference>
<dbReference type="InterPro" id="IPR006657">
    <property type="entry name" value="MoPterin_dinucl-bd_dom"/>
</dbReference>
<dbReference type="OrthoDB" id="3169095at2"/>
<proteinExistence type="inferred from homology"/>
<evidence type="ECO:0000256" key="1">
    <source>
        <dbReference type="ARBA" id="ARBA00010312"/>
    </source>
</evidence>
<feature type="domain" description="4Fe-4S Mo/W bis-MGD-type" evidence="10">
    <location>
        <begin position="45"/>
        <end position="101"/>
    </location>
</feature>
<dbReference type="GO" id="GO:0016491">
    <property type="term" value="F:oxidoreductase activity"/>
    <property type="evidence" value="ECO:0007669"/>
    <property type="project" value="UniProtKB-KW"/>
</dbReference>
<keyword evidence="8" id="KW-0411">Iron-sulfur</keyword>